<accession>A0A0D7KBN5</accession>
<evidence type="ECO:0000313" key="2">
    <source>
        <dbReference type="EMBL" id="KJA11781.1"/>
    </source>
</evidence>
<organism evidence="2 3">
    <name type="scientific">Acidovorax temperans</name>
    <dbReference type="NCBI Taxonomy" id="80878"/>
    <lineage>
        <taxon>Bacteria</taxon>
        <taxon>Pseudomonadati</taxon>
        <taxon>Pseudomonadota</taxon>
        <taxon>Betaproteobacteria</taxon>
        <taxon>Burkholderiales</taxon>
        <taxon>Comamonadaceae</taxon>
        <taxon>Acidovorax</taxon>
    </lineage>
</organism>
<dbReference type="Proteomes" id="UP000032566">
    <property type="component" value="Unassembled WGS sequence"/>
</dbReference>
<feature type="signal peptide" evidence="1">
    <location>
        <begin position="1"/>
        <end position="24"/>
    </location>
</feature>
<dbReference type="STRING" id="80878.RP29_03885"/>
<feature type="chain" id="PRO_5002320804" description="Lipoprotein" evidence="1">
    <location>
        <begin position="25"/>
        <end position="237"/>
    </location>
</feature>
<evidence type="ECO:0008006" key="4">
    <source>
        <dbReference type="Google" id="ProtNLM"/>
    </source>
</evidence>
<protein>
    <recommendedName>
        <fullName evidence="4">Lipoprotein</fullName>
    </recommendedName>
</protein>
<dbReference type="AlphaFoldDB" id="A0A0D7KBN5"/>
<gene>
    <name evidence="2" type="ORF">RP29_03885</name>
</gene>
<proteinExistence type="predicted"/>
<dbReference type="EMBL" id="JXYQ01000009">
    <property type="protein sequence ID" value="KJA11781.1"/>
    <property type="molecule type" value="Genomic_DNA"/>
</dbReference>
<keyword evidence="1" id="KW-0732">Signal</keyword>
<comment type="caution">
    <text evidence="2">The sequence shown here is derived from an EMBL/GenBank/DDBJ whole genome shotgun (WGS) entry which is preliminary data.</text>
</comment>
<name>A0A0D7KBN5_9BURK</name>
<evidence type="ECO:0000313" key="3">
    <source>
        <dbReference type="Proteomes" id="UP000032566"/>
    </source>
</evidence>
<keyword evidence="3" id="KW-1185">Reference proteome</keyword>
<sequence length="237" mass="25408">MVRIQPLALAAVALATCYVPPVAAQASCSSDGVPRPTAVFERFISADCEACWADPATPAPGPSAVVLDWIVPTALGDEAPLAAAATNDAQLRLQALGRDAPGTTDVAVLAVEGTPAHRVRVAHGLPLNDYLGTGIAFRPHRASPADTWQYHLLLVESVPAGTEGTPVERNLVRNMLQGTWEKRHQLSKEEQTRTRFAWMENRPMRIPEGAKAEQLHMVGWVQNAQGEVVAAAQSVCR</sequence>
<dbReference type="RefSeq" id="WP_052520963.1">
    <property type="nucleotide sequence ID" value="NZ_JXYQ01000009.1"/>
</dbReference>
<dbReference type="PATRIC" id="fig|80878.5.peg.4208"/>
<evidence type="ECO:0000256" key="1">
    <source>
        <dbReference type="SAM" id="SignalP"/>
    </source>
</evidence>
<reference evidence="2 3" key="1">
    <citation type="submission" date="2014-12" db="EMBL/GenBank/DDBJ databases">
        <title>Isolation of bacteria from lake water.</title>
        <authorList>
            <person name="Sheng K.-Y."/>
            <person name="Chin P.-S."/>
            <person name="Chan K.-G."/>
            <person name="Tan G.S."/>
        </authorList>
    </citation>
    <scope>NUCLEOTIDE SEQUENCE [LARGE SCALE GENOMIC DNA]</scope>
    <source>
        <strain evidence="2 3">KY4</strain>
    </source>
</reference>